<dbReference type="NCBIfam" id="TIGR00228">
    <property type="entry name" value="ruvC"/>
    <property type="match status" value="1"/>
</dbReference>
<comment type="caution">
    <text evidence="15">The sequence shown here is derived from an EMBL/GenBank/DDBJ whole genome shotgun (WGS) entry which is preliminary data.</text>
</comment>
<dbReference type="GO" id="GO:0000287">
    <property type="term" value="F:magnesium ion binding"/>
    <property type="evidence" value="ECO:0007669"/>
    <property type="project" value="UniProtKB-UniRule"/>
</dbReference>
<feature type="active site" evidence="13">
    <location>
        <position position="7"/>
    </location>
</feature>
<evidence type="ECO:0000256" key="4">
    <source>
        <dbReference type="ARBA" id="ARBA00022723"/>
    </source>
</evidence>
<keyword evidence="10 13" id="KW-0233">DNA recombination</keyword>
<evidence type="ECO:0000256" key="2">
    <source>
        <dbReference type="ARBA" id="ARBA00022490"/>
    </source>
</evidence>
<dbReference type="CDD" id="cd16962">
    <property type="entry name" value="RuvC"/>
    <property type="match status" value="1"/>
</dbReference>
<evidence type="ECO:0000256" key="11">
    <source>
        <dbReference type="ARBA" id="ARBA00023204"/>
    </source>
</evidence>
<evidence type="ECO:0000256" key="6">
    <source>
        <dbReference type="ARBA" id="ARBA00022763"/>
    </source>
</evidence>
<feature type="binding site" evidence="13">
    <location>
        <position position="7"/>
    </location>
    <ligand>
        <name>Mg(2+)</name>
        <dbReference type="ChEBI" id="CHEBI:18420"/>
        <label>1</label>
    </ligand>
</feature>
<dbReference type="EMBL" id="PCQY01000018">
    <property type="protein sequence ID" value="PIP04623.1"/>
    <property type="molecule type" value="Genomic_DNA"/>
</dbReference>
<keyword evidence="8 13" id="KW-0460">Magnesium</keyword>
<feature type="active site" evidence="13">
    <location>
        <position position="146"/>
    </location>
</feature>
<keyword evidence="7 13" id="KW-0378">Hydrolase</keyword>
<dbReference type="SUPFAM" id="SSF53098">
    <property type="entry name" value="Ribonuclease H-like"/>
    <property type="match status" value="1"/>
</dbReference>
<comment type="cofactor">
    <cofactor evidence="13">
        <name>Mg(2+)</name>
        <dbReference type="ChEBI" id="CHEBI:18420"/>
    </cofactor>
    <text evidence="13">Binds 2 Mg(2+) ion per subunit.</text>
</comment>
<sequence length="165" mass="17982">MIILGIDPGTASTGWGLVRKLQNPPKNGNGIELLDYGCIRTPPDLAMPKRLLLLKNELSSIITAHKPMALVVERIFFNTNVKTAISVGQARGVVMLLSAQFEAEFFEYTALQAKKELTGYGRAGKQEMQKAAADYLGIVEKIKPDDAADALALAIFHCLRIGKKV</sequence>
<keyword evidence="4 13" id="KW-0479">Metal-binding</keyword>
<keyword evidence="11 13" id="KW-0234">DNA repair</keyword>
<comment type="function">
    <text evidence="13">The RuvA-RuvB-RuvC complex processes Holliday junction (HJ) DNA during genetic recombination and DNA repair. Endonuclease that resolves HJ intermediates. Cleaves cruciform DNA by making single-stranded nicks across the HJ at symmetrical positions within the homologous arms, yielding a 5'-phosphate and a 3'-hydroxyl group; requires a central core of homology in the junction. The consensus cleavage sequence is 5'-(A/T)TT(C/G)-3'. Cleavage occurs on the 3'-side of the TT dinucleotide at the point of strand exchange. HJ branch migration catalyzed by RuvA-RuvB allows RuvC to scan DNA until it finds its consensus sequence, where it cleaves and resolves the cruciform DNA.</text>
</comment>
<dbReference type="InterPro" id="IPR020563">
    <property type="entry name" value="X-over_junc_endoDNase_Mg_BS"/>
</dbReference>
<dbReference type="Pfam" id="PF02075">
    <property type="entry name" value="RuvC"/>
    <property type="match status" value="1"/>
</dbReference>
<comment type="subunit">
    <text evidence="13">Homodimer which binds Holliday junction (HJ) DNA. The HJ becomes 2-fold symmetrical on binding to RuvC with unstacked arms; it has a different conformation from HJ DNA in complex with RuvA. In the full resolvosome a probable DNA-RuvA(4)-RuvB(12)-RuvC(2) complex forms which resolves the HJ.</text>
</comment>
<comment type="similarity">
    <text evidence="1 13">Belongs to the RuvC family.</text>
</comment>
<evidence type="ECO:0000256" key="12">
    <source>
        <dbReference type="ARBA" id="ARBA00029354"/>
    </source>
</evidence>
<evidence type="ECO:0000256" key="10">
    <source>
        <dbReference type="ARBA" id="ARBA00023172"/>
    </source>
</evidence>
<evidence type="ECO:0000256" key="3">
    <source>
        <dbReference type="ARBA" id="ARBA00022722"/>
    </source>
</evidence>
<reference evidence="15 16" key="1">
    <citation type="submission" date="2017-09" db="EMBL/GenBank/DDBJ databases">
        <title>Depth-based differentiation of microbial function through sediment-hosted aquifers and enrichment of novel symbionts in the deep terrestrial subsurface.</title>
        <authorList>
            <person name="Probst A.J."/>
            <person name="Ladd B."/>
            <person name="Jarett J.K."/>
            <person name="Geller-Mcgrath D.E."/>
            <person name="Sieber C.M."/>
            <person name="Emerson J.B."/>
            <person name="Anantharaman K."/>
            <person name="Thomas B.C."/>
            <person name="Malmstrom R."/>
            <person name="Stieglmeier M."/>
            <person name="Klingl A."/>
            <person name="Woyke T."/>
            <person name="Ryan C.M."/>
            <person name="Banfield J.F."/>
        </authorList>
    </citation>
    <scope>NUCLEOTIDE SEQUENCE [LARGE SCALE GENOMIC DNA]</scope>
    <source>
        <strain evidence="15">CG23_combo_of_CG06-09_8_20_14_all_40_14</strain>
    </source>
</reference>
<evidence type="ECO:0000256" key="5">
    <source>
        <dbReference type="ARBA" id="ARBA00022759"/>
    </source>
</evidence>
<dbReference type="AlphaFoldDB" id="A0A2G9XDQ3"/>
<name>A0A2G9XDQ3_UNCKA</name>
<dbReference type="PROSITE" id="PS01321">
    <property type="entry name" value="RUVC"/>
    <property type="match status" value="1"/>
</dbReference>
<comment type="subcellular location">
    <subcellularLocation>
        <location evidence="13">Cytoplasm</location>
    </subcellularLocation>
</comment>
<keyword evidence="6 13" id="KW-0227">DNA damage</keyword>
<dbReference type="InterPro" id="IPR002176">
    <property type="entry name" value="X-over_junc_endoDNase_RuvC"/>
</dbReference>
<dbReference type="PANTHER" id="PTHR30194">
    <property type="entry name" value="CROSSOVER JUNCTION ENDODEOXYRIBONUCLEASE RUVC"/>
    <property type="match status" value="1"/>
</dbReference>
<comment type="catalytic activity">
    <reaction evidence="12 13">
        <text>Endonucleolytic cleavage at a junction such as a reciprocal single-stranded crossover between two homologous DNA duplexes (Holliday junction).</text>
        <dbReference type="EC" id="3.1.21.10"/>
    </reaction>
</comment>
<evidence type="ECO:0000256" key="9">
    <source>
        <dbReference type="ARBA" id="ARBA00023125"/>
    </source>
</evidence>
<dbReference type="InterPro" id="IPR012337">
    <property type="entry name" value="RNaseH-like_sf"/>
</dbReference>
<dbReference type="Gene3D" id="3.30.420.10">
    <property type="entry name" value="Ribonuclease H-like superfamily/Ribonuclease H"/>
    <property type="match status" value="1"/>
</dbReference>
<protein>
    <recommendedName>
        <fullName evidence="13 14">Crossover junction endodeoxyribonuclease RuvC</fullName>
        <ecNumber evidence="13 14">3.1.21.10</ecNumber>
    </recommendedName>
    <alternativeName>
        <fullName evidence="13">Holliday junction nuclease RuvC</fullName>
    </alternativeName>
    <alternativeName>
        <fullName evidence="13">Holliday junction resolvase RuvC</fullName>
    </alternativeName>
</protein>
<dbReference type="GO" id="GO:0008821">
    <property type="term" value="F:crossover junction DNA endonuclease activity"/>
    <property type="evidence" value="ECO:0007669"/>
    <property type="project" value="UniProtKB-UniRule"/>
</dbReference>
<accession>A0A2G9XDQ3</accession>
<evidence type="ECO:0000256" key="7">
    <source>
        <dbReference type="ARBA" id="ARBA00022801"/>
    </source>
</evidence>
<evidence type="ECO:0000256" key="8">
    <source>
        <dbReference type="ARBA" id="ARBA00022842"/>
    </source>
</evidence>
<dbReference type="Proteomes" id="UP000231388">
    <property type="component" value="Unassembled WGS sequence"/>
</dbReference>
<gene>
    <name evidence="13" type="primary">ruvC</name>
    <name evidence="15" type="ORF">COX53_01255</name>
</gene>
<dbReference type="GO" id="GO:0003677">
    <property type="term" value="F:DNA binding"/>
    <property type="evidence" value="ECO:0007669"/>
    <property type="project" value="UniProtKB-KW"/>
</dbReference>
<keyword evidence="9 13" id="KW-0238">DNA-binding</keyword>
<evidence type="ECO:0000256" key="14">
    <source>
        <dbReference type="NCBIfam" id="TIGR00228"/>
    </source>
</evidence>
<dbReference type="FunFam" id="3.30.420.10:FF:000002">
    <property type="entry name" value="Crossover junction endodeoxyribonuclease RuvC"/>
    <property type="match status" value="1"/>
</dbReference>
<feature type="binding site" evidence="13">
    <location>
        <position position="146"/>
    </location>
    <ligand>
        <name>Mg(2+)</name>
        <dbReference type="ChEBI" id="CHEBI:18420"/>
        <label>1</label>
    </ligand>
</feature>
<dbReference type="PANTHER" id="PTHR30194:SF3">
    <property type="entry name" value="CROSSOVER JUNCTION ENDODEOXYRIBONUCLEASE RUVC"/>
    <property type="match status" value="1"/>
</dbReference>
<keyword evidence="3 13" id="KW-0540">Nuclease</keyword>
<evidence type="ECO:0000256" key="1">
    <source>
        <dbReference type="ARBA" id="ARBA00009518"/>
    </source>
</evidence>
<dbReference type="EC" id="3.1.21.10" evidence="13 14"/>
<dbReference type="PRINTS" id="PR00696">
    <property type="entry name" value="RSOLVASERUVC"/>
</dbReference>
<dbReference type="GO" id="GO:0048476">
    <property type="term" value="C:Holliday junction resolvase complex"/>
    <property type="evidence" value="ECO:0007669"/>
    <property type="project" value="UniProtKB-UniRule"/>
</dbReference>
<evidence type="ECO:0000313" key="16">
    <source>
        <dbReference type="Proteomes" id="UP000231388"/>
    </source>
</evidence>
<dbReference type="InterPro" id="IPR036397">
    <property type="entry name" value="RNaseH_sf"/>
</dbReference>
<dbReference type="HAMAP" id="MF_00034">
    <property type="entry name" value="RuvC"/>
    <property type="match status" value="1"/>
</dbReference>
<dbReference type="GO" id="GO:0006281">
    <property type="term" value="P:DNA repair"/>
    <property type="evidence" value="ECO:0007669"/>
    <property type="project" value="UniProtKB-UniRule"/>
</dbReference>
<proteinExistence type="inferred from homology"/>
<dbReference type="GO" id="GO:0005737">
    <property type="term" value="C:cytoplasm"/>
    <property type="evidence" value="ECO:0007669"/>
    <property type="project" value="UniProtKB-SubCell"/>
</dbReference>
<organism evidence="15 16">
    <name type="scientific">candidate division WWE3 bacterium CG23_combo_of_CG06-09_8_20_14_all_40_14</name>
    <dbReference type="NCBI Taxonomy" id="1975095"/>
    <lineage>
        <taxon>Bacteria</taxon>
        <taxon>Katanobacteria</taxon>
    </lineage>
</organism>
<dbReference type="GO" id="GO:0006310">
    <property type="term" value="P:DNA recombination"/>
    <property type="evidence" value="ECO:0007669"/>
    <property type="project" value="UniProtKB-UniRule"/>
</dbReference>
<feature type="binding site" evidence="13">
    <location>
        <position position="73"/>
    </location>
    <ligand>
        <name>Mg(2+)</name>
        <dbReference type="ChEBI" id="CHEBI:18420"/>
        <label>2</label>
    </ligand>
</feature>
<evidence type="ECO:0000313" key="15">
    <source>
        <dbReference type="EMBL" id="PIP04623.1"/>
    </source>
</evidence>
<dbReference type="NCBIfam" id="NF000711">
    <property type="entry name" value="PRK00039.2-1"/>
    <property type="match status" value="1"/>
</dbReference>
<keyword evidence="2 13" id="KW-0963">Cytoplasm</keyword>
<evidence type="ECO:0000256" key="13">
    <source>
        <dbReference type="HAMAP-Rule" id="MF_00034"/>
    </source>
</evidence>
<keyword evidence="5 13" id="KW-0255">Endonuclease</keyword>
<feature type="active site" evidence="13">
    <location>
        <position position="73"/>
    </location>
</feature>